<organism evidence="1 2">
    <name type="scientific">Ectothiorhodosinus mongolicus</name>
    <dbReference type="NCBI Taxonomy" id="233100"/>
    <lineage>
        <taxon>Bacteria</taxon>
        <taxon>Pseudomonadati</taxon>
        <taxon>Pseudomonadota</taxon>
        <taxon>Gammaproteobacteria</taxon>
        <taxon>Chromatiales</taxon>
        <taxon>Ectothiorhodospiraceae</taxon>
        <taxon>Ectothiorhodosinus</taxon>
    </lineage>
</organism>
<accession>A0A1R3VML6</accession>
<reference evidence="1 2" key="1">
    <citation type="submission" date="2017-01" db="EMBL/GenBank/DDBJ databases">
        <authorList>
            <person name="Mah S.A."/>
            <person name="Swanson W.J."/>
            <person name="Moy G.W."/>
            <person name="Vacquier V.D."/>
        </authorList>
    </citation>
    <scope>NUCLEOTIDE SEQUENCE [LARGE SCALE GENOMIC DNA]</scope>
    <source>
        <strain evidence="1 2">M9</strain>
    </source>
</reference>
<dbReference type="Gene3D" id="1.25.10.10">
    <property type="entry name" value="Leucine-rich Repeat Variant"/>
    <property type="match status" value="1"/>
</dbReference>
<dbReference type="EMBL" id="FTPK01000001">
    <property type="protein sequence ID" value="SIT65787.1"/>
    <property type="molecule type" value="Genomic_DNA"/>
</dbReference>
<evidence type="ECO:0000313" key="2">
    <source>
        <dbReference type="Proteomes" id="UP000223759"/>
    </source>
</evidence>
<gene>
    <name evidence="1" type="ORF">SAMN05216526_0240</name>
</gene>
<dbReference type="Proteomes" id="UP000223759">
    <property type="component" value="Unassembled WGS sequence"/>
</dbReference>
<keyword evidence="2" id="KW-1185">Reference proteome</keyword>
<sequence length="156" mass="18197">MRPLSFVTVLFVLMSEYQKRYQALSFDQRMELALSADLDSQWRPFLVNDQHAQVKTYFSRRVDLRAEEVAILLADPNQTVRLNCAKRSDLTSEQVEACVCDQDPNLRYFIARNPLITDLQRQRLLEDKDVLVRIAARKGPKQRTTRARPGQAEMIR</sequence>
<dbReference type="InterPro" id="IPR011989">
    <property type="entry name" value="ARM-like"/>
</dbReference>
<dbReference type="SUPFAM" id="SSF48371">
    <property type="entry name" value="ARM repeat"/>
    <property type="match status" value="1"/>
</dbReference>
<proteinExistence type="predicted"/>
<evidence type="ECO:0000313" key="1">
    <source>
        <dbReference type="EMBL" id="SIT65787.1"/>
    </source>
</evidence>
<dbReference type="InterPro" id="IPR016024">
    <property type="entry name" value="ARM-type_fold"/>
</dbReference>
<protein>
    <submittedName>
        <fullName evidence="1">Uncharacterized protein</fullName>
    </submittedName>
</protein>
<name>A0A1R3VML6_9GAMM</name>
<dbReference type="AlphaFoldDB" id="A0A1R3VML6"/>